<protein>
    <recommendedName>
        <fullName evidence="4">Peptide chain release factor 2</fullName>
    </recommendedName>
</protein>
<dbReference type="Proteomes" id="UP000231673">
    <property type="component" value="Unassembled WGS sequence"/>
</dbReference>
<comment type="similarity">
    <text evidence="1">Belongs to the prokaryotic/mitochondrial release factor family.</text>
</comment>
<evidence type="ECO:0000313" key="7">
    <source>
        <dbReference type="Proteomes" id="UP000231673"/>
    </source>
</evidence>
<dbReference type="AlphaFoldDB" id="A0A2M7IDU7"/>
<evidence type="ECO:0000256" key="2">
    <source>
        <dbReference type="ARBA" id="ARBA00022481"/>
    </source>
</evidence>
<dbReference type="SUPFAM" id="SSF75620">
    <property type="entry name" value="Release factor"/>
    <property type="match status" value="1"/>
</dbReference>
<name>A0A2M7IDU7_9BACT</name>
<dbReference type="InterPro" id="IPR005139">
    <property type="entry name" value="PCRF"/>
</dbReference>
<dbReference type="InterPro" id="IPR045853">
    <property type="entry name" value="Pep_chain_release_fac_I_sf"/>
</dbReference>
<proteinExistence type="inferred from homology"/>
<evidence type="ECO:0000259" key="5">
    <source>
        <dbReference type="PROSITE" id="PS00745"/>
    </source>
</evidence>
<sequence length="255" mass="28689">MKDLTGKLKGKYDGKNAILSIYAGAGGTDAQDWAEMLLKMYLKFAQRNDWKAEVIHIKEGKEAGIKNATLIIQHPYAYGYLKGENGVHRLVRLSPFNANNLRQTSFALIEVLPELDEVKEINLRPEDLRIETYRASGPGGQYVNKTESAVRITHLSTGLVAACQSGRLQGENKKKALQLLASKLFQRQLKQKKSEREILRGQPLSAEWGSQIRSYVVHPYQMVKDHRTGVKVGNPEAVLDGKLDKFIEGFIQKKK</sequence>
<dbReference type="Gene3D" id="3.30.160.20">
    <property type="match status" value="1"/>
</dbReference>
<dbReference type="GO" id="GO:0016149">
    <property type="term" value="F:translation release factor activity, codon specific"/>
    <property type="evidence" value="ECO:0007669"/>
    <property type="project" value="InterPro"/>
</dbReference>
<gene>
    <name evidence="6" type="ORF">CO003_01260</name>
</gene>
<evidence type="ECO:0000256" key="3">
    <source>
        <dbReference type="ARBA" id="ARBA00022917"/>
    </source>
</evidence>
<dbReference type="Pfam" id="PF03462">
    <property type="entry name" value="PCRF"/>
    <property type="match status" value="1"/>
</dbReference>
<dbReference type="PANTHER" id="PTHR43116:SF3">
    <property type="entry name" value="CLASS I PEPTIDE CHAIN RELEASE FACTOR"/>
    <property type="match status" value="1"/>
</dbReference>
<reference evidence="7" key="1">
    <citation type="submission" date="2017-09" db="EMBL/GenBank/DDBJ databases">
        <title>Depth-based differentiation of microbial function through sediment-hosted aquifers and enrichment of novel symbionts in the deep terrestrial subsurface.</title>
        <authorList>
            <person name="Probst A.J."/>
            <person name="Ladd B."/>
            <person name="Jarett J.K."/>
            <person name="Geller-Mcgrath D.E."/>
            <person name="Sieber C.M.K."/>
            <person name="Emerson J.B."/>
            <person name="Anantharaman K."/>
            <person name="Thomas B.C."/>
            <person name="Malmstrom R."/>
            <person name="Stieglmeier M."/>
            <person name="Klingl A."/>
            <person name="Woyke T."/>
            <person name="Ryan C.M."/>
            <person name="Banfield J.F."/>
        </authorList>
    </citation>
    <scope>NUCLEOTIDE SEQUENCE [LARGE SCALE GENOMIC DNA]</scope>
</reference>
<dbReference type="EMBL" id="PFGW01000026">
    <property type="protein sequence ID" value="PIW74707.1"/>
    <property type="molecule type" value="Genomic_DNA"/>
</dbReference>
<evidence type="ECO:0000256" key="4">
    <source>
        <dbReference type="NCBIfam" id="TIGR00020"/>
    </source>
</evidence>
<dbReference type="PANTHER" id="PTHR43116">
    <property type="entry name" value="PEPTIDE CHAIN RELEASE FACTOR 2"/>
    <property type="match status" value="1"/>
</dbReference>
<dbReference type="NCBIfam" id="TIGR00020">
    <property type="entry name" value="prfB"/>
    <property type="match status" value="1"/>
</dbReference>
<dbReference type="InterPro" id="IPR004374">
    <property type="entry name" value="PrfB"/>
</dbReference>
<dbReference type="InterPro" id="IPR000352">
    <property type="entry name" value="Pep_chain_release_fac_I"/>
</dbReference>
<dbReference type="Gene3D" id="3.30.70.1660">
    <property type="match status" value="1"/>
</dbReference>
<accession>A0A2M7IDU7</accession>
<keyword evidence="3" id="KW-0648">Protein biosynthesis</keyword>
<evidence type="ECO:0000256" key="1">
    <source>
        <dbReference type="ARBA" id="ARBA00010835"/>
    </source>
</evidence>
<organism evidence="6 7">
    <name type="scientific">Candidatus Portnoybacteria bacterium CG_4_8_14_3_um_filter_44_15</name>
    <dbReference type="NCBI Taxonomy" id="1974803"/>
    <lineage>
        <taxon>Bacteria</taxon>
        <taxon>Candidatus Portnoyibacteriota</taxon>
    </lineage>
</organism>
<dbReference type="SMART" id="SM00937">
    <property type="entry name" value="PCRF"/>
    <property type="match status" value="1"/>
</dbReference>
<dbReference type="GO" id="GO:0005737">
    <property type="term" value="C:cytoplasm"/>
    <property type="evidence" value="ECO:0007669"/>
    <property type="project" value="InterPro"/>
</dbReference>
<comment type="caution">
    <text evidence="6">The sequence shown here is derived from an EMBL/GenBank/DDBJ whole genome shotgun (WGS) entry which is preliminary data.</text>
</comment>
<keyword evidence="2" id="KW-0488">Methylation</keyword>
<dbReference type="PROSITE" id="PS00745">
    <property type="entry name" value="RF_PROK_I"/>
    <property type="match status" value="1"/>
</dbReference>
<feature type="domain" description="Prokaryotic-type class I peptide chain release factors" evidence="5">
    <location>
        <begin position="134"/>
        <end position="150"/>
    </location>
</feature>
<dbReference type="Pfam" id="PF00472">
    <property type="entry name" value="RF-1"/>
    <property type="match status" value="1"/>
</dbReference>
<evidence type="ECO:0000313" key="6">
    <source>
        <dbReference type="EMBL" id="PIW74707.1"/>
    </source>
</evidence>